<dbReference type="PROSITE" id="PS50280">
    <property type="entry name" value="SET"/>
    <property type="match status" value="1"/>
</dbReference>
<dbReference type="Pfam" id="PF11764">
    <property type="entry name" value="N-SET"/>
    <property type="match status" value="1"/>
</dbReference>
<comment type="subcellular location">
    <subcellularLocation>
        <location evidence="2">Chromosome</location>
    </subcellularLocation>
    <subcellularLocation>
        <location evidence="1 14">Nucleus</location>
    </subcellularLocation>
</comment>
<evidence type="ECO:0000259" key="16">
    <source>
        <dbReference type="PROSITE" id="PS50280"/>
    </source>
</evidence>
<feature type="domain" description="Post-SET" evidence="17">
    <location>
        <begin position="1112"/>
        <end position="1128"/>
    </location>
</feature>
<dbReference type="AlphaFoldDB" id="A0AAV5RT26"/>
<protein>
    <recommendedName>
        <fullName evidence="4 14">Histone-lysine N-methyltransferase, H3 lysine-4 specific</fullName>
        <ecNumber evidence="3 14">2.1.1.354</ecNumber>
    </recommendedName>
</protein>
<feature type="compositionally biased region" description="Basic and acidic residues" evidence="15">
    <location>
        <begin position="763"/>
        <end position="772"/>
    </location>
</feature>
<dbReference type="Gene3D" id="3.30.70.330">
    <property type="match status" value="1"/>
</dbReference>
<evidence type="ECO:0000313" key="19">
    <source>
        <dbReference type="Proteomes" id="UP001377567"/>
    </source>
</evidence>
<dbReference type="PANTHER" id="PTHR45814">
    <property type="entry name" value="HISTONE-LYSINE N-METHYLTRANSFERASE SETD1"/>
    <property type="match status" value="1"/>
</dbReference>
<keyword evidence="9 14" id="KW-0156">Chromatin regulator</keyword>
<dbReference type="InterPro" id="IPR017111">
    <property type="entry name" value="Set1_fungi"/>
</dbReference>
<feature type="region of interest" description="Disordered" evidence="15">
    <location>
        <begin position="685"/>
        <end position="776"/>
    </location>
</feature>
<evidence type="ECO:0000256" key="13">
    <source>
        <dbReference type="ARBA" id="ARBA00049129"/>
    </source>
</evidence>
<dbReference type="PIRSF" id="PIRSF037104">
    <property type="entry name" value="Histone_H3-K4_mtfrase_Set1_fun"/>
    <property type="match status" value="1"/>
</dbReference>
<comment type="catalytic activity">
    <reaction evidence="11 14">
        <text>L-lysyl(4)-[histone H3] + 3 S-adenosyl-L-methionine = N(6),N(6),N(6)-trimethyl-L-lysyl(4)-[histone H3] + 3 S-adenosyl-L-homocysteine + 3 H(+)</text>
        <dbReference type="Rhea" id="RHEA:60260"/>
        <dbReference type="Rhea" id="RHEA-COMP:15537"/>
        <dbReference type="Rhea" id="RHEA-COMP:15547"/>
        <dbReference type="ChEBI" id="CHEBI:15378"/>
        <dbReference type="ChEBI" id="CHEBI:29969"/>
        <dbReference type="ChEBI" id="CHEBI:57856"/>
        <dbReference type="ChEBI" id="CHEBI:59789"/>
        <dbReference type="ChEBI" id="CHEBI:61961"/>
        <dbReference type="EC" id="2.1.1.354"/>
    </reaction>
</comment>
<keyword evidence="7 14" id="KW-0808">Transferase</keyword>
<dbReference type="GO" id="GO:0005694">
    <property type="term" value="C:chromosome"/>
    <property type="evidence" value="ECO:0007669"/>
    <property type="project" value="UniProtKB-SubCell"/>
</dbReference>
<evidence type="ECO:0000256" key="11">
    <source>
        <dbReference type="ARBA" id="ARBA00047571"/>
    </source>
</evidence>
<dbReference type="EMBL" id="BTGD01000003">
    <property type="protein sequence ID" value="GMM54452.1"/>
    <property type="molecule type" value="Genomic_DNA"/>
</dbReference>
<reference evidence="18 19" key="1">
    <citation type="journal article" date="2023" name="Elife">
        <title>Identification of key yeast species and microbe-microbe interactions impacting larval growth of Drosophila in the wild.</title>
        <authorList>
            <person name="Mure A."/>
            <person name="Sugiura Y."/>
            <person name="Maeda R."/>
            <person name="Honda K."/>
            <person name="Sakurai N."/>
            <person name="Takahashi Y."/>
            <person name="Watada M."/>
            <person name="Katoh T."/>
            <person name="Gotoh A."/>
            <person name="Gotoh Y."/>
            <person name="Taniguchi I."/>
            <person name="Nakamura K."/>
            <person name="Hayashi T."/>
            <person name="Katayama T."/>
            <person name="Uemura T."/>
            <person name="Hattori Y."/>
        </authorList>
    </citation>
    <scope>NUCLEOTIDE SEQUENCE [LARGE SCALE GENOMIC DNA]</scope>
    <source>
        <strain evidence="18 19">KH-74</strain>
    </source>
</reference>
<accession>A0AAV5RT26</accession>
<feature type="compositionally biased region" description="Basic and acidic residues" evidence="15">
    <location>
        <begin position="69"/>
        <end position="111"/>
    </location>
</feature>
<proteinExistence type="predicted"/>
<feature type="region of interest" description="Disordered" evidence="15">
    <location>
        <begin position="891"/>
        <end position="954"/>
    </location>
</feature>
<dbReference type="SUPFAM" id="SSF82199">
    <property type="entry name" value="SET domain"/>
    <property type="match status" value="1"/>
</dbReference>
<evidence type="ECO:0000256" key="9">
    <source>
        <dbReference type="ARBA" id="ARBA00022853"/>
    </source>
</evidence>
<dbReference type="SMART" id="SM00317">
    <property type="entry name" value="SET"/>
    <property type="match status" value="1"/>
</dbReference>
<feature type="compositionally biased region" description="Acidic residues" evidence="15">
    <location>
        <begin position="713"/>
        <end position="734"/>
    </location>
</feature>
<evidence type="ECO:0000256" key="2">
    <source>
        <dbReference type="ARBA" id="ARBA00004286"/>
    </source>
</evidence>
<dbReference type="Gene3D" id="2.170.270.10">
    <property type="entry name" value="SET domain"/>
    <property type="match status" value="1"/>
</dbReference>
<gene>
    <name evidence="18" type="ORF">DAKH74_010680</name>
</gene>
<dbReference type="InterPro" id="IPR046341">
    <property type="entry name" value="SET_dom_sf"/>
</dbReference>
<comment type="catalytic activity">
    <reaction evidence="12">
        <text>N(6)-methyl-L-lysyl(4)-[histone H3] + S-adenosyl-L-methionine = N(6),N(6)-dimethyl-L-lysyl(4)-[histone H3] + S-adenosyl-L-homocysteine + H(+)</text>
        <dbReference type="Rhea" id="RHEA:60268"/>
        <dbReference type="Rhea" id="RHEA-COMP:15540"/>
        <dbReference type="Rhea" id="RHEA-COMP:15543"/>
        <dbReference type="ChEBI" id="CHEBI:15378"/>
        <dbReference type="ChEBI" id="CHEBI:57856"/>
        <dbReference type="ChEBI" id="CHEBI:59789"/>
        <dbReference type="ChEBI" id="CHEBI:61929"/>
        <dbReference type="ChEBI" id="CHEBI:61976"/>
    </reaction>
</comment>
<evidence type="ECO:0000256" key="3">
    <source>
        <dbReference type="ARBA" id="ARBA00012182"/>
    </source>
</evidence>
<dbReference type="PANTHER" id="PTHR45814:SF2">
    <property type="entry name" value="HISTONE-LYSINE N-METHYLTRANSFERASE SETD1"/>
    <property type="match status" value="1"/>
</dbReference>
<feature type="domain" description="SET" evidence="16">
    <location>
        <begin position="986"/>
        <end position="1103"/>
    </location>
</feature>
<dbReference type="InterPro" id="IPR012677">
    <property type="entry name" value="Nucleotide-bd_a/b_plait_sf"/>
</dbReference>
<keyword evidence="8 14" id="KW-0949">S-adenosyl-L-methionine</keyword>
<name>A0AAV5RT26_MAUHU</name>
<comment type="caution">
    <text evidence="18">The sequence shown here is derived from an EMBL/GenBank/DDBJ whole genome shotgun (WGS) entry which is preliminary data.</text>
</comment>
<dbReference type="Pfam" id="PF00856">
    <property type="entry name" value="SET"/>
    <property type="match status" value="1"/>
</dbReference>
<evidence type="ECO:0000256" key="12">
    <source>
        <dbReference type="ARBA" id="ARBA00047583"/>
    </source>
</evidence>
<keyword evidence="5 14" id="KW-0158">Chromosome</keyword>
<keyword evidence="6 14" id="KW-0489">Methyltransferase</keyword>
<dbReference type="InterPro" id="IPR024657">
    <property type="entry name" value="COMPASS_Set1_N-SET"/>
</dbReference>
<dbReference type="InterPro" id="IPR001214">
    <property type="entry name" value="SET_dom"/>
</dbReference>
<dbReference type="Proteomes" id="UP001377567">
    <property type="component" value="Unassembled WGS sequence"/>
</dbReference>
<dbReference type="GO" id="GO:0032259">
    <property type="term" value="P:methylation"/>
    <property type="evidence" value="ECO:0007669"/>
    <property type="project" value="UniProtKB-KW"/>
</dbReference>
<dbReference type="InterPro" id="IPR048669">
    <property type="entry name" value="SET1_RBD"/>
</dbReference>
<keyword evidence="10 14" id="KW-0539">Nucleus</keyword>
<dbReference type="PROSITE" id="PS51572">
    <property type="entry name" value="SAM_MT43_1"/>
    <property type="match status" value="1"/>
</dbReference>
<evidence type="ECO:0000313" key="18">
    <source>
        <dbReference type="EMBL" id="GMM54452.1"/>
    </source>
</evidence>
<keyword evidence="19" id="KW-1185">Reference proteome</keyword>
<dbReference type="SMART" id="SM00508">
    <property type="entry name" value="PostSET"/>
    <property type="match status" value="1"/>
</dbReference>
<comment type="catalytic activity">
    <reaction evidence="13">
        <text>N(6),N(6)-dimethyl-L-lysyl(4)-[histone H3] + S-adenosyl-L-methionine = N(6),N(6),N(6)-trimethyl-L-lysyl(4)-[histone H3] + S-adenosyl-L-homocysteine + H(+)</text>
        <dbReference type="Rhea" id="RHEA:60272"/>
        <dbReference type="Rhea" id="RHEA-COMP:15537"/>
        <dbReference type="Rhea" id="RHEA-COMP:15540"/>
        <dbReference type="ChEBI" id="CHEBI:15378"/>
        <dbReference type="ChEBI" id="CHEBI:57856"/>
        <dbReference type="ChEBI" id="CHEBI:59789"/>
        <dbReference type="ChEBI" id="CHEBI:61961"/>
        <dbReference type="ChEBI" id="CHEBI:61976"/>
    </reaction>
</comment>
<dbReference type="EC" id="2.1.1.354" evidence="3 14"/>
<comment type="function">
    <text evidence="14">Catalytic component of the COMPASS (Set1C) complex that specifically mono-, di- and trimethylates histone H3 to form H3K4me1/2/3. COMPASS recognizes ubiquitinated H2B on one face of the nucleosome which stimulates the methylation of H3 on the opposing face.</text>
</comment>
<dbReference type="InterPro" id="IPR024636">
    <property type="entry name" value="SET_assoc"/>
</dbReference>
<evidence type="ECO:0000256" key="1">
    <source>
        <dbReference type="ARBA" id="ARBA00004123"/>
    </source>
</evidence>
<dbReference type="InterPro" id="IPR044570">
    <property type="entry name" value="Set1-like"/>
</dbReference>
<dbReference type="PROSITE" id="PS50868">
    <property type="entry name" value="POST_SET"/>
    <property type="match status" value="1"/>
</dbReference>
<feature type="compositionally biased region" description="Low complexity" evidence="15">
    <location>
        <begin position="1"/>
        <end position="10"/>
    </location>
</feature>
<evidence type="ECO:0000256" key="10">
    <source>
        <dbReference type="ARBA" id="ARBA00023242"/>
    </source>
</evidence>
<dbReference type="Pfam" id="PF11767">
    <property type="entry name" value="SET_assoc"/>
    <property type="match status" value="1"/>
</dbReference>
<evidence type="ECO:0000256" key="5">
    <source>
        <dbReference type="ARBA" id="ARBA00022454"/>
    </source>
</evidence>
<evidence type="ECO:0000256" key="6">
    <source>
        <dbReference type="ARBA" id="ARBA00022603"/>
    </source>
</evidence>
<dbReference type="SMART" id="SM01291">
    <property type="entry name" value="N-SET"/>
    <property type="match status" value="1"/>
</dbReference>
<dbReference type="GO" id="GO:0140999">
    <property type="term" value="F:histone H3K4 trimethyltransferase activity"/>
    <property type="evidence" value="ECO:0007669"/>
    <property type="project" value="UniProtKB-EC"/>
</dbReference>
<dbReference type="Pfam" id="PF21569">
    <property type="entry name" value="SET1_RBD"/>
    <property type="match status" value="1"/>
</dbReference>
<organism evidence="18 19">
    <name type="scientific">Maudiozyma humilis</name>
    <name type="common">Sour dough yeast</name>
    <name type="synonym">Kazachstania humilis</name>
    <dbReference type="NCBI Taxonomy" id="51915"/>
    <lineage>
        <taxon>Eukaryota</taxon>
        <taxon>Fungi</taxon>
        <taxon>Dikarya</taxon>
        <taxon>Ascomycota</taxon>
        <taxon>Saccharomycotina</taxon>
        <taxon>Saccharomycetes</taxon>
        <taxon>Saccharomycetales</taxon>
        <taxon>Saccharomycetaceae</taxon>
        <taxon>Maudiozyma</taxon>
    </lineage>
</organism>
<feature type="region of interest" description="Disordered" evidence="15">
    <location>
        <begin position="1"/>
        <end position="173"/>
    </location>
</feature>
<feature type="compositionally biased region" description="Basic and acidic residues" evidence="15">
    <location>
        <begin position="155"/>
        <end position="168"/>
    </location>
</feature>
<evidence type="ECO:0000256" key="7">
    <source>
        <dbReference type="ARBA" id="ARBA00022679"/>
    </source>
</evidence>
<sequence length="1128" mass="128779">MSGYPRRSYGGPPPRRNRYDREPQPSVKPYSRDMYPSESIPTYPSEREPVYPRDNVPAYPRDNSGSYPRESRGGYTRDRRDPYARDEYYSYPREGRETYPRRDRDSYRQSSRDSYSMRGSHGEQTRYNSRENVPPSRYAAEPRSRYSASSAKLPSEPREAPKPTDTFERPAPTLHYDTDFFKSKYYYFDPVAKKLIHQDEFKKWNAKRELPDIGYTMKGDLAANKHVKQTISPRHPQVLGDDPRKPNAPPVGTALRKFRTTVSRVGRIAYDKHSVGPPPPCEIILSPKSNITTIQEVTIKNLFSKFGEISHFEGFADPNNALPLHVYLIRYTSPNGKVNDAARSAYMASKRYENKPCMVMGAEFNVVLNKHDALTSIKNKLINENKKKLDILKKERETMEMKNAIKTITPSVSSVSDSADTNRMVLDIDDAAYRKYYNPQDRQIPNDIASIVNYRPCLFVPKTFNSRYGFRSMDYKFKLRGYKYARFLDHRSGMFMIFNDLKEAKRCFDTESGKLSMTSSLKRIPTVINFILIKSTPKAKANRYSGNSRDGPSKSTKIEYHSKEELLKAALERVLTDLEKSIELDIKRKLVGPTIFDTLNPDNYPELIERKKIIDEEKRKAAAEKKAKEDEMLKNRSTESDLFSIYGTSLARRSKKGSSFGGRKSYASGRSKLAKENIPMAHMLNMDDDSKEGTPSLNDETSPENNEDISQSESEEELESEDDEGNENEQETIEEPQLKKSKLANGEITPESLPDVTAATESKSGDESEEIYKPTMTETPVPVFIDEPFDKADETILTLQNVVKDDEDIELLKKALAYTPSIAEPEPLERTLVDYQTWKLRSDTSNKRITKEHQLELNDDIVMDPSLVSAGTSFKSRGYIKIPGKLKSSYLPHRRRAHKPLNTVDNHSETDPNSLELRDETPVPASREESVKSDTKDNINAGVEVSSSRENRASNRRFQQDIDAQKAAIGTESDLLSLNQLNKRQKPVTFARSAIHNWGLYALEPIGAKEMIIEYVGERIRQPVAEMREKNYVKSGIGSSYLFRVDENNVIDATKKGGIARFINHCCDPSCTAKIIKVGGKKRIVIYALRDIAKNEELTYDYKFERETDDEERLICLCGSENCKGYLN</sequence>
<evidence type="ECO:0000256" key="4">
    <source>
        <dbReference type="ARBA" id="ARBA00015839"/>
    </source>
</evidence>
<feature type="compositionally biased region" description="Basic and acidic residues" evidence="15">
    <location>
        <begin position="906"/>
        <end position="937"/>
    </location>
</feature>
<dbReference type="GO" id="GO:0048188">
    <property type="term" value="C:Set1C/COMPASS complex"/>
    <property type="evidence" value="ECO:0007669"/>
    <property type="project" value="InterPro"/>
</dbReference>
<evidence type="ECO:0000256" key="8">
    <source>
        <dbReference type="ARBA" id="ARBA00022691"/>
    </source>
</evidence>
<comment type="subunit">
    <text evidence="14">Component of the COMPASS (Set1C) complex.</text>
</comment>
<dbReference type="InterPro" id="IPR003616">
    <property type="entry name" value="Post-SET_dom"/>
</dbReference>
<evidence type="ECO:0000259" key="17">
    <source>
        <dbReference type="PROSITE" id="PS50868"/>
    </source>
</evidence>
<evidence type="ECO:0000256" key="14">
    <source>
        <dbReference type="PIRNR" id="PIRNR037104"/>
    </source>
</evidence>
<evidence type="ECO:0000256" key="15">
    <source>
        <dbReference type="SAM" id="MobiDB-lite"/>
    </source>
</evidence>